<dbReference type="Proteomes" id="UP000032803">
    <property type="component" value="Chromosome I"/>
</dbReference>
<dbReference type="EMBL" id="LN681225">
    <property type="protein sequence ID" value="CEK11709.1"/>
    <property type="molecule type" value="Genomic_DNA"/>
</dbReference>
<dbReference type="InterPro" id="IPR021528">
    <property type="entry name" value="DotA"/>
</dbReference>
<dbReference type="STRING" id="449.LHA_2709"/>
<keyword evidence="3" id="KW-0732">Signal</keyword>
<feature type="transmembrane region" description="Helical" evidence="2">
    <location>
        <begin position="651"/>
        <end position="673"/>
    </location>
</feature>
<evidence type="ECO:0000313" key="4">
    <source>
        <dbReference type="EMBL" id="CEK11709.1"/>
    </source>
</evidence>
<dbReference type="HOGENOM" id="CLU_011965_0_0_6"/>
<sequence length="679" mass="71903">MNKIVLILLGLLVPALALASDGTITNSYFNFAPPPQDYSVIFLGNIFGVVDGVLHGTGSQIMGTMFGVFNSAVLALGGVIIMYTLLVSTMNTAHEGQMLGQKWSSIWVPMRSTLGLALLIPKGSGYCLMQIFVMWIVIQGVGAADKVWQAALSYLNRGGLIINTQMNPQQSISAGSNNEIATGAGIILSGQVCMLGLQTALENQRQNYLNSKQNNSGACSGTPSTNMQHFCDTAVPDFLSSVNVVAKQNSAASTQTQYTVPMPNFTDAPYSALNGICGSITWNKFTGADNLVTGSSSNTSGFSISQSELQTTQFSRAIAIQQMYTDLSMVAQVMVNNDPVLNPQNNNTDNQSSNFSTNAVQQFGVPLAANNQTVCTTQDVQNQNCKNWGSDPTSTNTSSPLFNGTEFQGAVSDYNGIMQPALSLQTEGKKGSDAASERAFIQDANNYGWILAGSYFFDLAKLNSASAMESANSQTDSGTGLGTPPSDQSVCTPTPSGTYFSTSCMQNAFASSGQCGANYGVLCEWMNGDNTSVNQVIGLLDGSNVTSNKLSLPAGSSISTVTGGSGSTGAQTGAVSSTVYGFITNSLMVNLSQQPGQTPPKFTMKFNMNFDLSKFSLPHQDFPCGSILGLCIGRLMGNIFYNLIIKTMFNFFLNIVGQIINMVVMAFLSVPLMGMGAIF</sequence>
<reference evidence="5" key="1">
    <citation type="submission" date="2014-09" db="EMBL/GenBank/DDBJ databases">
        <authorList>
            <person name="Gomez-Valero L."/>
        </authorList>
    </citation>
    <scope>NUCLEOTIDE SEQUENCE [LARGE SCALE GENOMIC DNA]</scope>
    <source>
        <strain evidence="5">ATCC35250</strain>
    </source>
</reference>
<dbReference type="AlphaFoldDB" id="A0A0A8UY75"/>
<keyword evidence="5" id="KW-1185">Reference proteome</keyword>
<dbReference type="Pfam" id="PF11388">
    <property type="entry name" value="DotA"/>
    <property type="match status" value="1"/>
</dbReference>
<evidence type="ECO:0000256" key="2">
    <source>
        <dbReference type="SAM" id="Phobius"/>
    </source>
</evidence>
<evidence type="ECO:0000256" key="1">
    <source>
        <dbReference type="SAM" id="MobiDB-lite"/>
    </source>
</evidence>
<keyword evidence="2" id="KW-0472">Membrane</keyword>
<dbReference type="InterPro" id="IPR027628">
    <property type="entry name" value="DotA_TraY"/>
</dbReference>
<keyword evidence="2" id="KW-1133">Transmembrane helix</keyword>
<evidence type="ECO:0000256" key="3">
    <source>
        <dbReference type="SAM" id="SignalP"/>
    </source>
</evidence>
<feature type="signal peptide" evidence="3">
    <location>
        <begin position="1"/>
        <end position="19"/>
    </location>
</feature>
<dbReference type="NCBIfam" id="TIGR04346">
    <property type="entry name" value="DotA_TraY"/>
    <property type="match status" value="1"/>
</dbReference>
<feature type="region of interest" description="Disordered" evidence="1">
    <location>
        <begin position="471"/>
        <end position="490"/>
    </location>
</feature>
<gene>
    <name evidence="4" type="primary">dotA</name>
    <name evidence="4" type="ORF">LHA_2709</name>
</gene>
<dbReference type="KEGG" id="lha:LHA_2709"/>
<keyword evidence="2" id="KW-0812">Transmembrane</keyword>
<feature type="transmembrane region" description="Helical" evidence="2">
    <location>
        <begin position="625"/>
        <end position="644"/>
    </location>
</feature>
<accession>A0A0A8UY75</accession>
<feature type="transmembrane region" description="Helical" evidence="2">
    <location>
        <begin position="72"/>
        <end position="93"/>
    </location>
</feature>
<name>A0A0A8UY75_LEGHA</name>
<proteinExistence type="predicted"/>
<dbReference type="RefSeq" id="WP_052673721.1">
    <property type="nucleotide sequence ID" value="NZ_LN681225.1"/>
</dbReference>
<evidence type="ECO:0000313" key="5">
    <source>
        <dbReference type="Proteomes" id="UP000032803"/>
    </source>
</evidence>
<dbReference type="NCBIfam" id="NF033886">
    <property type="entry name" value="T4SS_DotA"/>
    <property type="match status" value="1"/>
</dbReference>
<feature type="chain" id="PRO_5002042068" evidence="3">
    <location>
        <begin position="20"/>
        <end position="679"/>
    </location>
</feature>
<protein>
    <submittedName>
        <fullName evidence="4">Component of the Dot/Icm secretion system</fullName>
    </submittedName>
</protein>
<organism evidence="4 5">
    <name type="scientific">Legionella hackeliae</name>
    <dbReference type="NCBI Taxonomy" id="449"/>
    <lineage>
        <taxon>Bacteria</taxon>
        <taxon>Pseudomonadati</taxon>
        <taxon>Pseudomonadota</taxon>
        <taxon>Gammaproteobacteria</taxon>
        <taxon>Legionellales</taxon>
        <taxon>Legionellaceae</taxon>
        <taxon>Legionella</taxon>
    </lineage>
</organism>